<feature type="region of interest" description="Disordered" evidence="1">
    <location>
        <begin position="1"/>
        <end position="86"/>
    </location>
</feature>
<dbReference type="AlphaFoldDB" id="A0AAW0Q8P1"/>
<gene>
    <name evidence="2" type="ORF">PG999_013022</name>
</gene>
<sequence>MKDEEEEEQERANIGEGAGSSTLPSPGHGSPRSDFRHLKPCERTGGRDGATPRTAAVVAGGAQQDRRSVQADMDIRNKKLVTGLPS</sequence>
<dbReference type="EMBL" id="JAQQWP010000010">
    <property type="protein sequence ID" value="KAK8097078.1"/>
    <property type="molecule type" value="Genomic_DNA"/>
</dbReference>
<feature type="compositionally biased region" description="Basic and acidic residues" evidence="1">
    <location>
        <begin position="31"/>
        <end position="46"/>
    </location>
</feature>
<evidence type="ECO:0000313" key="2">
    <source>
        <dbReference type="EMBL" id="KAK8097078.1"/>
    </source>
</evidence>
<keyword evidence="3" id="KW-1185">Reference proteome</keyword>
<feature type="compositionally biased region" description="Basic and acidic residues" evidence="1">
    <location>
        <begin position="64"/>
        <end position="77"/>
    </location>
</feature>
<comment type="caution">
    <text evidence="2">The sequence shown here is derived from an EMBL/GenBank/DDBJ whole genome shotgun (WGS) entry which is preliminary data.</text>
</comment>
<evidence type="ECO:0000313" key="3">
    <source>
        <dbReference type="Proteomes" id="UP001392437"/>
    </source>
</evidence>
<dbReference type="Proteomes" id="UP001392437">
    <property type="component" value="Unassembled WGS sequence"/>
</dbReference>
<accession>A0AAW0Q8P1</accession>
<evidence type="ECO:0000256" key="1">
    <source>
        <dbReference type="SAM" id="MobiDB-lite"/>
    </source>
</evidence>
<protein>
    <submittedName>
        <fullName evidence="2">Uncharacterized protein</fullName>
    </submittedName>
</protein>
<reference evidence="2 3" key="1">
    <citation type="submission" date="2023-01" db="EMBL/GenBank/DDBJ databases">
        <title>Analysis of 21 Apiospora genomes using comparative genomics revels a genus with tremendous synthesis potential of carbohydrate active enzymes and secondary metabolites.</title>
        <authorList>
            <person name="Sorensen T."/>
        </authorList>
    </citation>
    <scope>NUCLEOTIDE SEQUENCE [LARGE SCALE GENOMIC DNA]</scope>
    <source>
        <strain evidence="2 3">CBS 117206</strain>
    </source>
</reference>
<name>A0AAW0Q8P1_9PEZI</name>
<organism evidence="2 3">
    <name type="scientific">Apiospora kogelbergensis</name>
    <dbReference type="NCBI Taxonomy" id="1337665"/>
    <lineage>
        <taxon>Eukaryota</taxon>
        <taxon>Fungi</taxon>
        <taxon>Dikarya</taxon>
        <taxon>Ascomycota</taxon>
        <taxon>Pezizomycotina</taxon>
        <taxon>Sordariomycetes</taxon>
        <taxon>Xylariomycetidae</taxon>
        <taxon>Amphisphaeriales</taxon>
        <taxon>Apiosporaceae</taxon>
        <taxon>Apiospora</taxon>
    </lineage>
</organism>
<proteinExistence type="predicted"/>